<reference evidence="1" key="2">
    <citation type="submission" date="2021-02" db="EMBL/GenBank/DDBJ databases">
        <authorList>
            <person name="Kimball J.A."/>
            <person name="Haas M.W."/>
            <person name="Macchietto M."/>
            <person name="Kono T."/>
            <person name="Duquette J."/>
            <person name="Shao M."/>
        </authorList>
    </citation>
    <scope>NUCLEOTIDE SEQUENCE</scope>
    <source>
        <tissue evidence="1">Fresh leaf tissue</tissue>
    </source>
</reference>
<evidence type="ECO:0000313" key="1">
    <source>
        <dbReference type="EMBL" id="KAG8064796.1"/>
    </source>
</evidence>
<protein>
    <submittedName>
        <fullName evidence="1">Uncharacterized protein</fullName>
    </submittedName>
</protein>
<gene>
    <name evidence="1" type="ORF">GUJ93_ZPchr0004g39008</name>
</gene>
<dbReference type="AlphaFoldDB" id="A0A8J5S0Q9"/>
<comment type="caution">
    <text evidence="1">The sequence shown here is derived from an EMBL/GenBank/DDBJ whole genome shotgun (WGS) entry which is preliminary data.</text>
</comment>
<dbReference type="Proteomes" id="UP000729402">
    <property type="component" value="Unassembled WGS sequence"/>
</dbReference>
<proteinExistence type="predicted"/>
<accession>A0A8J5S0Q9</accession>
<organism evidence="1 2">
    <name type="scientific">Zizania palustris</name>
    <name type="common">Northern wild rice</name>
    <dbReference type="NCBI Taxonomy" id="103762"/>
    <lineage>
        <taxon>Eukaryota</taxon>
        <taxon>Viridiplantae</taxon>
        <taxon>Streptophyta</taxon>
        <taxon>Embryophyta</taxon>
        <taxon>Tracheophyta</taxon>
        <taxon>Spermatophyta</taxon>
        <taxon>Magnoliopsida</taxon>
        <taxon>Liliopsida</taxon>
        <taxon>Poales</taxon>
        <taxon>Poaceae</taxon>
        <taxon>BOP clade</taxon>
        <taxon>Oryzoideae</taxon>
        <taxon>Oryzeae</taxon>
        <taxon>Zizaniinae</taxon>
        <taxon>Zizania</taxon>
    </lineage>
</organism>
<dbReference type="EMBL" id="JAAALK010000285">
    <property type="protein sequence ID" value="KAG8064796.1"/>
    <property type="molecule type" value="Genomic_DNA"/>
</dbReference>
<evidence type="ECO:0000313" key="2">
    <source>
        <dbReference type="Proteomes" id="UP000729402"/>
    </source>
</evidence>
<sequence length="103" mass="10597">MAVAMTYAVERSGGVTMRAAMEGLSEAAARDIVEAFRDESSKTLASNRAAAVGVLELGSSSTCNAGVINASGERKAHGTPRSCFGAHRIGAAAVVASFHQRRT</sequence>
<keyword evidence="2" id="KW-1185">Reference proteome</keyword>
<reference evidence="1" key="1">
    <citation type="journal article" date="2021" name="bioRxiv">
        <title>Whole Genome Assembly and Annotation of Northern Wild Rice, Zizania palustris L., Supports a Whole Genome Duplication in the Zizania Genus.</title>
        <authorList>
            <person name="Haas M."/>
            <person name="Kono T."/>
            <person name="Macchietto M."/>
            <person name="Millas R."/>
            <person name="McGilp L."/>
            <person name="Shao M."/>
            <person name="Duquette J."/>
            <person name="Hirsch C.N."/>
            <person name="Kimball J."/>
        </authorList>
    </citation>
    <scope>NUCLEOTIDE SEQUENCE</scope>
    <source>
        <tissue evidence="1">Fresh leaf tissue</tissue>
    </source>
</reference>
<name>A0A8J5S0Q9_ZIZPA</name>